<dbReference type="SUPFAM" id="SSF54695">
    <property type="entry name" value="POZ domain"/>
    <property type="match status" value="1"/>
</dbReference>
<evidence type="ECO:0000313" key="3">
    <source>
        <dbReference type="Proteomes" id="UP000663888"/>
    </source>
</evidence>
<sequence>MERQNPATLTSQAGNWVLNFVGQAMKPEGANYPNDISTPETEVRHPKFFFDNILVAIKIENTLFNVHKYQLAKSKVFSDMFKVPNPGGNTPEEGSSPENPIIVKGVAASDFAALLTVLYAGQFTSNQPTPDAPLIVPAFRLANMFNFSELRAFLLPLAEKNLEDVDKIVFAREFDIKEWLAPAHIRLCQREEPLSTEEARKLQVDSTIMISRMRERSCSRNSKGVSLSGSYICYNGNCGCTVDYGSGAHCQYCNTNLDLYYVGSSTKGENTKADNTMIEAEVKKWVEENYVTKKQ</sequence>
<dbReference type="AlphaFoldDB" id="A0A8H3H5P5"/>
<evidence type="ECO:0000313" key="2">
    <source>
        <dbReference type="EMBL" id="CAE6497972.1"/>
    </source>
</evidence>
<dbReference type="Proteomes" id="UP000663888">
    <property type="component" value="Unassembled WGS sequence"/>
</dbReference>
<evidence type="ECO:0000259" key="1">
    <source>
        <dbReference type="PROSITE" id="PS50097"/>
    </source>
</evidence>
<protein>
    <recommendedName>
        <fullName evidence="1">BTB domain-containing protein</fullName>
    </recommendedName>
</protein>
<dbReference type="CDD" id="cd18186">
    <property type="entry name" value="BTB_POZ_ZBTB_KLHL-like"/>
    <property type="match status" value="1"/>
</dbReference>
<organism evidence="2 3">
    <name type="scientific">Rhizoctonia solani</name>
    <dbReference type="NCBI Taxonomy" id="456999"/>
    <lineage>
        <taxon>Eukaryota</taxon>
        <taxon>Fungi</taxon>
        <taxon>Dikarya</taxon>
        <taxon>Basidiomycota</taxon>
        <taxon>Agaricomycotina</taxon>
        <taxon>Agaricomycetes</taxon>
        <taxon>Cantharellales</taxon>
        <taxon>Ceratobasidiaceae</taxon>
        <taxon>Rhizoctonia</taxon>
    </lineage>
</organism>
<dbReference type="Pfam" id="PF00651">
    <property type="entry name" value="BTB"/>
    <property type="match status" value="1"/>
</dbReference>
<accession>A0A8H3H5P5</accession>
<dbReference type="InterPro" id="IPR011333">
    <property type="entry name" value="SKP1/BTB/POZ_sf"/>
</dbReference>
<name>A0A8H3H5P5_9AGAM</name>
<dbReference type="PROSITE" id="PS50097">
    <property type="entry name" value="BTB"/>
    <property type="match status" value="1"/>
</dbReference>
<dbReference type="EMBL" id="CAJMWX010001590">
    <property type="protein sequence ID" value="CAE6497972.1"/>
    <property type="molecule type" value="Genomic_DNA"/>
</dbReference>
<comment type="caution">
    <text evidence="2">The sequence shown here is derived from an EMBL/GenBank/DDBJ whole genome shotgun (WGS) entry which is preliminary data.</text>
</comment>
<dbReference type="Gene3D" id="3.30.710.10">
    <property type="entry name" value="Potassium Channel Kv1.1, Chain A"/>
    <property type="match status" value="1"/>
</dbReference>
<dbReference type="InterPro" id="IPR000210">
    <property type="entry name" value="BTB/POZ_dom"/>
</dbReference>
<feature type="domain" description="BTB" evidence="1">
    <location>
        <begin position="51"/>
        <end position="127"/>
    </location>
</feature>
<reference evidence="2" key="1">
    <citation type="submission" date="2021-01" db="EMBL/GenBank/DDBJ databases">
        <authorList>
            <person name="Kaushik A."/>
        </authorList>
    </citation>
    <scope>NUCLEOTIDE SEQUENCE</scope>
    <source>
        <strain evidence="2">AG4-R118</strain>
    </source>
</reference>
<proteinExistence type="predicted"/>
<gene>
    <name evidence="2" type="ORF">RDB_LOCUS149434</name>
</gene>